<comment type="caution">
    <text evidence="1">The sequence shown here is derived from an EMBL/GenBank/DDBJ whole genome shotgun (WGS) entry which is preliminary data.</text>
</comment>
<proteinExistence type="predicted"/>
<gene>
    <name evidence="1" type="ORF">CDAR_480541</name>
</gene>
<evidence type="ECO:0000313" key="1">
    <source>
        <dbReference type="EMBL" id="GIX75875.1"/>
    </source>
</evidence>
<accession>A0AAV4MVS3</accession>
<keyword evidence="2" id="KW-1185">Reference proteome</keyword>
<reference evidence="1 2" key="1">
    <citation type="submission" date="2021-06" db="EMBL/GenBank/DDBJ databases">
        <title>Caerostris darwini draft genome.</title>
        <authorList>
            <person name="Kono N."/>
            <person name="Arakawa K."/>
        </authorList>
    </citation>
    <scope>NUCLEOTIDE SEQUENCE [LARGE SCALE GENOMIC DNA]</scope>
</reference>
<dbReference type="EMBL" id="BPLQ01000872">
    <property type="protein sequence ID" value="GIX75875.1"/>
    <property type="molecule type" value="Genomic_DNA"/>
</dbReference>
<protein>
    <submittedName>
        <fullName evidence="1">Uncharacterized protein</fullName>
    </submittedName>
</protein>
<dbReference type="Proteomes" id="UP001054837">
    <property type="component" value="Unassembled WGS sequence"/>
</dbReference>
<sequence length="141" mass="16749">MFFPLCFAKLRGERSVARVSPKIKPYHRESLISGTRIWFLIVAQTKRRCCRSHPGVSHSGKEKEQKKEHFFFFCLFSLFSFPSALFFELLSPVFVVQCEAVFEWGKEGLPYFDPYRQFGIIQNSKLRITRRVDYNLQQWII</sequence>
<dbReference type="AlphaFoldDB" id="A0AAV4MVS3"/>
<organism evidence="1 2">
    <name type="scientific">Caerostris darwini</name>
    <dbReference type="NCBI Taxonomy" id="1538125"/>
    <lineage>
        <taxon>Eukaryota</taxon>
        <taxon>Metazoa</taxon>
        <taxon>Ecdysozoa</taxon>
        <taxon>Arthropoda</taxon>
        <taxon>Chelicerata</taxon>
        <taxon>Arachnida</taxon>
        <taxon>Araneae</taxon>
        <taxon>Araneomorphae</taxon>
        <taxon>Entelegynae</taxon>
        <taxon>Araneoidea</taxon>
        <taxon>Araneidae</taxon>
        <taxon>Caerostris</taxon>
    </lineage>
</organism>
<evidence type="ECO:0000313" key="2">
    <source>
        <dbReference type="Proteomes" id="UP001054837"/>
    </source>
</evidence>
<name>A0AAV4MVS3_9ARAC</name>